<dbReference type="GO" id="GO:0047112">
    <property type="term" value="F:pyruvate oxidase activity"/>
    <property type="evidence" value="ECO:0007669"/>
    <property type="project" value="UniProtKB-EC"/>
</dbReference>
<gene>
    <name evidence="7" type="ORF">ACKA06_00790</name>
</gene>
<evidence type="ECO:0000256" key="3">
    <source>
        <dbReference type="RuleBase" id="RU362132"/>
    </source>
</evidence>
<dbReference type="InterPro" id="IPR047212">
    <property type="entry name" value="TPP_POXB-like"/>
</dbReference>
<dbReference type="InterPro" id="IPR012001">
    <property type="entry name" value="Thiamin_PyroP_enz_TPP-bd_dom"/>
</dbReference>
<dbReference type="Pfam" id="PF02775">
    <property type="entry name" value="TPP_enzyme_C"/>
    <property type="match status" value="1"/>
</dbReference>
<comment type="caution">
    <text evidence="7">The sequence shown here is derived from an EMBL/GenBank/DDBJ whole genome shotgun (WGS) entry which is preliminary data.</text>
</comment>
<protein>
    <submittedName>
        <fullName evidence="7">Pyruvate oxidase</fullName>
        <ecNumber evidence="7">1.2.3.3</ecNumber>
    </submittedName>
</protein>
<evidence type="ECO:0000259" key="6">
    <source>
        <dbReference type="Pfam" id="PF02776"/>
    </source>
</evidence>
<sequence length="573" mass="63113">MSERLAGKIAAEVLEEWDIRHIFGLPGDSINHFVDNLRSEKEQLEFIQVRHEEVAALAASSYAKVTGRIGVCLSIGGPGAIHLLNGLYDAKADGAPVLVLAGQVETSKLGEDSFQEVHLERLFQDVSVFNARVSSADSFPDLLNQAIRTAYARKGVSVLVIPDDMPAQKIKDSVRNTSSVSSVAKPAPMLDDLQNGLQLLQEAKRPVILAGTGAKGAVNELEEFADRLAAPIIFTLPAKGTLPDEHPLNLGQLGQIGTKPAYEAMEETDLLIMIGTSFPYREFLPDDAKAVQIDADPAQIGKRYPVTAGIAGDSKLVLQEWNKSLPRREDRGFLKECQINMKNWWKHVEKDEVEATTPIKPPQVIPMIQKITDHDASLSVDVGNVTVWTARHFRMTNQKFIISSWMATMGCGLPGAIASALANPDRQSIAVCGDGGFTMVMQDFVTAVKYKLPIIVVILNNRKIGMIKYEQESIGHLEYETDLQDIDFAQFAKSCGGEGYRVVKHEDLEPAFDMAAKSNKPVIIDVHIEDQPPLPGKITMDQAAGYSKHVMKKFFKQHEAEMPPLRKALKRLF</sequence>
<dbReference type="InterPro" id="IPR029035">
    <property type="entry name" value="DHS-like_NAD/FAD-binding_dom"/>
</dbReference>
<dbReference type="PANTHER" id="PTHR42981:SF2">
    <property type="entry name" value="PYRUVATE DEHYDROGENASE [UBIQUINONE]"/>
    <property type="match status" value="1"/>
</dbReference>
<dbReference type="Gene3D" id="3.40.50.970">
    <property type="match status" value="2"/>
</dbReference>
<accession>A0ABW8VIR9</accession>
<dbReference type="InterPro" id="IPR029061">
    <property type="entry name" value="THDP-binding"/>
</dbReference>
<dbReference type="Gene3D" id="3.40.50.1220">
    <property type="entry name" value="TPP-binding domain"/>
    <property type="match status" value="1"/>
</dbReference>
<evidence type="ECO:0000313" key="8">
    <source>
        <dbReference type="Proteomes" id="UP001628668"/>
    </source>
</evidence>
<dbReference type="CDD" id="cd07039">
    <property type="entry name" value="TPP_PYR_POX"/>
    <property type="match status" value="1"/>
</dbReference>
<proteinExistence type="inferred from homology"/>
<dbReference type="EMBL" id="JBJOSA010000001">
    <property type="protein sequence ID" value="MFL8935309.1"/>
    <property type="molecule type" value="Genomic_DNA"/>
</dbReference>
<feature type="domain" description="Thiamine pyrophosphate enzyme N-terminal TPP-binding" evidence="6">
    <location>
        <begin position="7"/>
        <end position="117"/>
    </location>
</feature>
<dbReference type="Pfam" id="PF02776">
    <property type="entry name" value="TPP_enzyme_N"/>
    <property type="match status" value="1"/>
</dbReference>
<dbReference type="SUPFAM" id="SSF52518">
    <property type="entry name" value="Thiamin diphosphate-binding fold (THDP-binding)"/>
    <property type="match status" value="2"/>
</dbReference>
<evidence type="ECO:0000259" key="5">
    <source>
        <dbReference type="Pfam" id="PF02775"/>
    </source>
</evidence>
<dbReference type="InterPro" id="IPR000399">
    <property type="entry name" value="TPP-bd_CS"/>
</dbReference>
<dbReference type="InterPro" id="IPR012000">
    <property type="entry name" value="Thiamin_PyroP_enz_cen_dom"/>
</dbReference>
<dbReference type="InterPro" id="IPR047211">
    <property type="entry name" value="POXB-like"/>
</dbReference>
<dbReference type="SUPFAM" id="SSF52467">
    <property type="entry name" value="DHS-like NAD/FAD-binding domain"/>
    <property type="match status" value="1"/>
</dbReference>
<dbReference type="NCBIfam" id="NF006377">
    <property type="entry name" value="PRK08611.1"/>
    <property type="match status" value="1"/>
</dbReference>
<keyword evidence="2 3" id="KW-0786">Thiamine pyrophosphate</keyword>
<evidence type="ECO:0000256" key="1">
    <source>
        <dbReference type="ARBA" id="ARBA00007812"/>
    </source>
</evidence>
<dbReference type="InterPro" id="IPR011766">
    <property type="entry name" value="TPP_enzyme_TPP-bd"/>
</dbReference>
<evidence type="ECO:0000313" key="7">
    <source>
        <dbReference type="EMBL" id="MFL8935309.1"/>
    </source>
</evidence>
<evidence type="ECO:0000259" key="4">
    <source>
        <dbReference type="Pfam" id="PF00205"/>
    </source>
</evidence>
<comment type="similarity">
    <text evidence="1 3">Belongs to the TPP enzyme family.</text>
</comment>
<reference evidence="7 8" key="1">
    <citation type="submission" date="2024-12" db="EMBL/GenBank/DDBJ databases">
        <authorList>
            <person name="Li X."/>
            <person name="Zhang D."/>
        </authorList>
    </citation>
    <scope>NUCLEOTIDE SEQUENCE [LARGE SCALE GENOMIC DNA]</scope>
    <source>
        <strain evidence="7 8">JCM19602</strain>
    </source>
</reference>
<dbReference type="CDD" id="cd02014">
    <property type="entry name" value="TPP_POX"/>
    <property type="match status" value="1"/>
</dbReference>
<organism evidence="7 8">
    <name type="scientific">Rossellomorea oryzaecorticis</name>
    <dbReference type="NCBI Taxonomy" id="1396505"/>
    <lineage>
        <taxon>Bacteria</taxon>
        <taxon>Bacillati</taxon>
        <taxon>Bacillota</taxon>
        <taxon>Bacilli</taxon>
        <taxon>Bacillales</taxon>
        <taxon>Bacillaceae</taxon>
        <taxon>Rossellomorea</taxon>
    </lineage>
</organism>
<dbReference type="PROSITE" id="PS00187">
    <property type="entry name" value="TPP_ENZYMES"/>
    <property type="match status" value="1"/>
</dbReference>
<keyword evidence="8" id="KW-1185">Reference proteome</keyword>
<dbReference type="PANTHER" id="PTHR42981">
    <property type="entry name" value="PYRUVATE DEHYDROGENASE [UBIQUINONE]"/>
    <property type="match status" value="1"/>
</dbReference>
<feature type="domain" description="Thiamine pyrophosphate enzyme central" evidence="4">
    <location>
        <begin position="197"/>
        <end position="320"/>
    </location>
</feature>
<keyword evidence="7" id="KW-0670">Pyruvate</keyword>
<dbReference type="Proteomes" id="UP001628668">
    <property type="component" value="Unassembled WGS sequence"/>
</dbReference>
<evidence type="ECO:0000256" key="2">
    <source>
        <dbReference type="ARBA" id="ARBA00023052"/>
    </source>
</evidence>
<feature type="domain" description="Thiamine pyrophosphate enzyme TPP-binding" evidence="5">
    <location>
        <begin position="381"/>
        <end position="526"/>
    </location>
</feature>
<name>A0ABW8VIR9_9BACI</name>
<keyword evidence="7" id="KW-0560">Oxidoreductase</keyword>
<dbReference type="InterPro" id="IPR047210">
    <property type="entry name" value="TPP_PYR_POXB-like"/>
</dbReference>
<dbReference type="EC" id="1.2.3.3" evidence="7"/>
<dbReference type="RefSeq" id="WP_411158836.1">
    <property type="nucleotide sequence ID" value="NZ_JBJOSA010000001.1"/>
</dbReference>
<dbReference type="Pfam" id="PF00205">
    <property type="entry name" value="TPP_enzyme_M"/>
    <property type="match status" value="1"/>
</dbReference>